<organism evidence="1 2">
    <name type="scientific">Prevotella lacticifex</name>
    <dbReference type="NCBI Taxonomy" id="2854755"/>
    <lineage>
        <taxon>Bacteria</taxon>
        <taxon>Pseudomonadati</taxon>
        <taxon>Bacteroidota</taxon>
        <taxon>Bacteroidia</taxon>
        <taxon>Bacteroidales</taxon>
        <taxon>Prevotellaceae</taxon>
        <taxon>Prevotella</taxon>
    </lineage>
</organism>
<reference evidence="1" key="1">
    <citation type="journal article" date="2022" name="Int. J. Syst. Evol. Microbiol.">
        <title>Prevotella lacticifex sp. nov., isolated from the rumen of cows.</title>
        <authorList>
            <person name="Shinkai T."/>
            <person name="Ikeyama N."/>
            <person name="Kumagai M."/>
            <person name="Ohmori H."/>
            <person name="Sakamoto M."/>
            <person name="Ohkuma M."/>
            <person name="Mitsumori M."/>
        </authorList>
    </citation>
    <scope>NUCLEOTIDE SEQUENCE</scope>
    <source>
        <strain evidence="1">R5076</strain>
    </source>
</reference>
<gene>
    <name evidence="1" type="ORF">PRLR5076_00790</name>
</gene>
<sequence length="111" mass="12400">MDIAATGSLLYDDDHVEIQPSYPGGVDAFRSTLYKMLKESYTNIISETETIEVTIVIEKDGTASNINVDCRNKGWIPYVIKAIKAMPKWNPGLNSDYDPVRVKYEIGNIIG</sequence>
<proteinExistence type="predicted"/>
<dbReference type="AlphaFoldDB" id="A0A9R1CWI7"/>
<protein>
    <recommendedName>
        <fullName evidence="3">TonB C-terminal domain-containing protein</fullName>
    </recommendedName>
</protein>
<evidence type="ECO:0008006" key="3">
    <source>
        <dbReference type="Google" id="ProtNLM"/>
    </source>
</evidence>
<dbReference type="Proteomes" id="UP000825483">
    <property type="component" value="Unassembled WGS sequence"/>
</dbReference>
<keyword evidence="2" id="KW-1185">Reference proteome</keyword>
<name>A0A9R1CWI7_9BACT</name>
<evidence type="ECO:0000313" key="1">
    <source>
        <dbReference type="EMBL" id="GJG57228.1"/>
    </source>
</evidence>
<accession>A0A9R1CWI7</accession>
<dbReference type="EMBL" id="BPUB01000001">
    <property type="protein sequence ID" value="GJG57228.1"/>
    <property type="molecule type" value="Genomic_DNA"/>
</dbReference>
<evidence type="ECO:0000313" key="2">
    <source>
        <dbReference type="Proteomes" id="UP000825483"/>
    </source>
</evidence>
<comment type="caution">
    <text evidence="1">The sequence shown here is derived from an EMBL/GenBank/DDBJ whole genome shotgun (WGS) entry which is preliminary data.</text>
</comment>